<dbReference type="InterPro" id="IPR058248">
    <property type="entry name" value="Lxx211020-like"/>
</dbReference>
<feature type="region of interest" description="Disordered" evidence="1">
    <location>
        <begin position="159"/>
        <end position="178"/>
    </location>
</feature>
<dbReference type="Gene3D" id="2.60.40.1890">
    <property type="entry name" value="PCu(A)C copper chaperone"/>
    <property type="match status" value="1"/>
</dbReference>
<dbReference type="PANTHER" id="PTHR36302">
    <property type="entry name" value="BLR7088 PROTEIN"/>
    <property type="match status" value="1"/>
</dbReference>
<dbReference type="Proteomes" id="UP000467006">
    <property type="component" value="Chromosome"/>
</dbReference>
<sequence>MKVRSMIRSSVAGLAFSAVLLTSACTSQDQPSAPMADNVAVSNQWAGAAERGAMTAVFGSVGNDGPGEARVVGGSSPQAARVEVHEVVPDAAGTMTMQPKDGGLTVPAGQTRELIPGGDHLMLMDLTQPLLPGADVEVILEFADGSTLPFTAQVRDFAGGHEDYRPDAGAEGAPHHHG</sequence>
<dbReference type="EMBL" id="AP022563">
    <property type="protein sequence ID" value="BBX18849.1"/>
    <property type="molecule type" value="Genomic_DNA"/>
</dbReference>
<proteinExistence type="predicted"/>
<dbReference type="PROSITE" id="PS51257">
    <property type="entry name" value="PROKAR_LIPOPROTEIN"/>
    <property type="match status" value="1"/>
</dbReference>
<gene>
    <name evidence="3" type="ORF">MDUV_37090</name>
</gene>
<reference evidence="3 4" key="1">
    <citation type="journal article" date="2019" name="Emerg. Microbes Infect.">
        <title>Comprehensive subspecies identification of 175 nontuberculous mycobacteria species based on 7547 genomic profiles.</title>
        <authorList>
            <person name="Matsumoto Y."/>
            <person name="Kinjo T."/>
            <person name="Motooka D."/>
            <person name="Nabeya D."/>
            <person name="Jung N."/>
            <person name="Uechi K."/>
            <person name="Horii T."/>
            <person name="Iida T."/>
            <person name="Fujita J."/>
            <person name="Nakamura S."/>
        </authorList>
    </citation>
    <scope>NUCLEOTIDE SEQUENCE [LARGE SCALE GENOMIC DNA]</scope>
    <source>
        <strain evidence="3 4">JCM 6396</strain>
    </source>
</reference>
<dbReference type="Pfam" id="PF04314">
    <property type="entry name" value="PCuAC"/>
    <property type="match status" value="1"/>
</dbReference>
<accession>A0A7I7K5S6</accession>
<dbReference type="KEGG" id="mdu:MDUV_37090"/>
<organism evidence="3 4">
    <name type="scientific">Mycolicibacterium duvalii</name>
    <dbReference type="NCBI Taxonomy" id="39688"/>
    <lineage>
        <taxon>Bacteria</taxon>
        <taxon>Bacillati</taxon>
        <taxon>Actinomycetota</taxon>
        <taxon>Actinomycetes</taxon>
        <taxon>Mycobacteriales</taxon>
        <taxon>Mycobacteriaceae</taxon>
        <taxon>Mycolicibacterium</taxon>
    </lineage>
</organism>
<dbReference type="InterPro" id="IPR007410">
    <property type="entry name" value="LpqE-like"/>
</dbReference>
<dbReference type="AlphaFoldDB" id="A0A7I7K5S6"/>
<protein>
    <recommendedName>
        <fullName evidence="5">Lipoprotein</fullName>
    </recommendedName>
</protein>
<feature type="compositionally biased region" description="Basic and acidic residues" evidence="1">
    <location>
        <begin position="159"/>
        <end position="168"/>
    </location>
</feature>
<keyword evidence="2" id="KW-0732">Signal</keyword>
<dbReference type="PANTHER" id="PTHR36302:SF1">
    <property type="entry name" value="COPPER CHAPERONE PCU(A)C"/>
    <property type="match status" value="1"/>
</dbReference>
<evidence type="ECO:0000313" key="4">
    <source>
        <dbReference type="Proteomes" id="UP000467006"/>
    </source>
</evidence>
<dbReference type="InterPro" id="IPR036182">
    <property type="entry name" value="PCuAC_sf"/>
</dbReference>
<evidence type="ECO:0000256" key="2">
    <source>
        <dbReference type="SAM" id="SignalP"/>
    </source>
</evidence>
<evidence type="ECO:0008006" key="5">
    <source>
        <dbReference type="Google" id="ProtNLM"/>
    </source>
</evidence>
<dbReference type="SUPFAM" id="SSF110087">
    <property type="entry name" value="DR1885-like metal-binding protein"/>
    <property type="match status" value="1"/>
</dbReference>
<name>A0A7I7K5S6_9MYCO</name>
<evidence type="ECO:0000313" key="3">
    <source>
        <dbReference type="EMBL" id="BBX18849.1"/>
    </source>
</evidence>
<evidence type="ECO:0000256" key="1">
    <source>
        <dbReference type="SAM" id="MobiDB-lite"/>
    </source>
</evidence>
<feature type="chain" id="PRO_5039578189" description="Lipoprotein" evidence="2">
    <location>
        <begin position="25"/>
        <end position="178"/>
    </location>
</feature>
<keyword evidence="4" id="KW-1185">Reference proteome</keyword>
<feature type="signal peptide" evidence="2">
    <location>
        <begin position="1"/>
        <end position="24"/>
    </location>
</feature>